<gene>
    <name evidence="2" type="ORF">H4683_000402</name>
</gene>
<dbReference type="EMBL" id="JADBEL010000001">
    <property type="protein sequence ID" value="MBE1553333.1"/>
    <property type="molecule type" value="Genomic_DNA"/>
</dbReference>
<evidence type="ECO:0000313" key="2">
    <source>
        <dbReference type="EMBL" id="MBE1553333.1"/>
    </source>
</evidence>
<proteinExistence type="inferred from homology"/>
<dbReference type="Pfam" id="PF05544">
    <property type="entry name" value="Pro_racemase"/>
    <property type="match status" value="1"/>
</dbReference>
<comment type="similarity">
    <text evidence="1">Belongs to the proline racemase family.</text>
</comment>
<dbReference type="RefSeq" id="WP_192597132.1">
    <property type="nucleotide sequence ID" value="NZ_JADBEL010000001.1"/>
</dbReference>
<protein>
    <submittedName>
        <fullName evidence="2">Proline racemase</fullName>
    </submittedName>
</protein>
<name>A0A927MGA0_9BACL</name>
<evidence type="ECO:0000313" key="3">
    <source>
        <dbReference type="Proteomes" id="UP000658225"/>
    </source>
</evidence>
<sequence>MNFEKMFSTIDTHVAGEAFRVVIQSSIVLQSGDVQSNHDELRYNFEDEKNLLLNEPRGHRGMHGCLVTSSNVANFRLLFFNHNNVNNFKYEGLLTTVTALIETGNIKRTANDVYKVETVNGIFEVKVLVENQEVTSVSIESGVCSIDSLNPEFVSVTVDDDRKYLLFNLPSSVPGIQLEYLAALTSWGSEKVEKLSNENIYFDGIVLIESSPSTPNKVRSMTFEKDGYILRSPGIDSTFAILTALLSVSNDYSEVENISVFESVLTANLLSGDAYRFSVETEAFVTGMHQFILDHEDPLRNGFLLA</sequence>
<dbReference type="SUPFAM" id="SSF54506">
    <property type="entry name" value="Diaminopimelate epimerase-like"/>
    <property type="match status" value="1"/>
</dbReference>
<evidence type="ECO:0000256" key="1">
    <source>
        <dbReference type="ARBA" id="ARBA00007529"/>
    </source>
</evidence>
<organism evidence="2 3">
    <name type="scientific">Sporosarcina limicola</name>
    <dbReference type="NCBI Taxonomy" id="34101"/>
    <lineage>
        <taxon>Bacteria</taxon>
        <taxon>Bacillati</taxon>
        <taxon>Bacillota</taxon>
        <taxon>Bacilli</taxon>
        <taxon>Bacillales</taxon>
        <taxon>Caryophanaceae</taxon>
        <taxon>Sporosarcina</taxon>
    </lineage>
</organism>
<dbReference type="InterPro" id="IPR008794">
    <property type="entry name" value="Pro_racemase_fam"/>
</dbReference>
<keyword evidence="3" id="KW-1185">Reference proteome</keyword>
<dbReference type="AlphaFoldDB" id="A0A927MGA0"/>
<accession>A0A927MGA0</accession>
<reference evidence="2" key="1">
    <citation type="submission" date="2020-10" db="EMBL/GenBank/DDBJ databases">
        <title>Genomic Encyclopedia of Type Strains, Phase IV (KMG-IV): sequencing the most valuable type-strain genomes for metagenomic binning, comparative biology and taxonomic classification.</title>
        <authorList>
            <person name="Goeker M."/>
        </authorList>
    </citation>
    <scope>NUCLEOTIDE SEQUENCE</scope>
    <source>
        <strain evidence="2">DSM 13886</strain>
    </source>
</reference>
<dbReference type="Gene3D" id="3.10.310.10">
    <property type="entry name" value="Diaminopimelate Epimerase, Chain A, domain 1"/>
    <property type="match status" value="2"/>
</dbReference>
<dbReference type="GO" id="GO:0047580">
    <property type="term" value="F:4-hydroxyproline epimerase activity"/>
    <property type="evidence" value="ECO:0007669"/>
    <property type="project" value="TreeGrafter"/>
</dbReference>
<dbReference type="PANTHER" id="PTHR33442">
    <property type="entry name" value="TRANS-3-HYDROXY-L-PROLINE DEHYDRATASE"/>
    <property type="match status" value="1"/>
</dbReference>
<comment type="caution">
    <text evidence="2">The sequence shown here is derived from an EMBL/GenBank/DDBJ whole genome shotgun (WGS) entry which is preliminary data.</text>
</comment>
<dbReference type="Proteomes" id="UP000658225">
    <property type="component" value="Unassembled WGS sequence"/>
</dbReference>
<dbReference type="PANTHER" id="PTHR33442:SF1">
    <property type="entry name" value="TRANS-3-HYDROXY-L-PROLINE DEHYDRATASE"/>
    <property type="match status" value="1"/>
</dbReference>